<evidence type="ECO:0000313" key="1">
    <source>
        <dbReference type="EMBL" id="GAG92053.1"/>
    </source>
</evidence>
<dbReference type="EMBL" id="BART01022073">
    <property type="protein sequence ID" value="GAG92053.1"/>
    <property type="molecule type" value="Genomic_DNA"/>
</dbReference>
<dbReference type="AlphaFoldDB" id="X1C6N6"/>
<accession>X1C6N6</accession>
<sequence length="80" mass="9312">MYYGRLAAWASFHGDFELALRARRRLGTTSWGTWAPLDAGVRKLPGFKDIVREAGLVDYWREFGWGYYCRPIGNDDFECE</sequence>
<proteinExistence type="predicted"/>
<reference evidence="1" key="1">
    <citation type="journal article" date="2014" name="Front. Microbiol.">
        <title>High frequency of phylogenetically diverse reductive dehalogenase-homologous genes in deep subseafloor sedimentary metagenomes.</title>
        <authorList>
            <person name="Kawai M."/>
            <person name="Futagami T."/>
            <person name="Toyoda A."/>
            <person name="Takaki Y."/>
            <person name="Nishi S."/>
            <person name="Hori S."/>
            <person name="Arai W."/>
            <person name="Tsubouchi T."/>
            <person name="Morono Y."/>
            <person name="Uchiyama I."/>
            <person name="Ito T."/>
            <person name="Fujiyama A."/>
            <person name="Inagaki F."/>
            <person name="Takami H."/>
        </authorList>
    </citation>
    <scope>NUCLEOTIDE SEQUENCE</scope>
    <source>
        <strain evidence="1">Expedition CK06-06</strain>
    </source>
</reference>
<organism evidence="1">
    <name type="scientific">marine sediment metagenome</name>
    <dbReference type="NCBI Taxonomy" id="412755"/>
    <lineage>
        <taxon>unclassified sequences</taxon>
        <taxon>metagenomes</taxon>
        <taxon>ecological metagenomes</taxon>
    </lineage>
</organism>
<comment type="caution">
    <text evidence="1">The sequence shown here is derived from an EMBL/GenBank/DDBJ whole genome shotgun (WGS) entry which is preliminary data.</text>
</comment>
<gene>
    <name evidence="1" type="ORF">S01H4_40518</name>
</gene>
<protein>
    <submittedName>
        <fullName evidence="1">Uncharacterized protein</fullName>
    </submittedName>
</protein>
<name>X1C6N6_9ZZZZ</name>